<gene>
    <name evidence="3" type="primary">LOC109714598</name>
</gene>
<feature type="compositionally biased region" description="Polar residues" evidence="1">
    <location>
        <begin position="1"/>
        <end position="16"/>
    </location>
</feature>
<reference evidence="2" key="1">
    <citation type="journal article" date="2015" name="Nat. Genet.">
        <title>The pineapple genome and the evolution of CAM photosynthesis.</title>
        <authorList>
            <person name="Ming R."/>
            <person name="VanBuren R."/>
            <person name="Wai C.M."/>
            <person name="Tang H."/>
            <person name="Schatz M.C."/>
            <person name="Bowers J.E."/>
            <person name="Lyons E."/>
            <person name="Wang M.L."/>
            <person name="Chen J."/>
            <person name="Biggers E."/>
            <person name="Zhang J."/>
            <person name="Huang L."/>
            <person name="Zhang L."/>
            <person name="Miao W."/>
            <person name="Zhang J."/>
            <person name="Ye Z."/>
            <person name="Miao C."/>
            <person name="Lin Z."/>
            <person name="Wang H."/>
            <person name="Zhou H."/>
            <person name="Yim W.C."/>
            <person name="Priest H.D."/>
            <person name="Zheng C."/>
            <person name="Woodhouse M."/>
            <person name="Edger P.P."/>
            <person name="Guyot R."/>
            <person name="Guo H.B."/>
            <person name="Guo H."/>
            <person name="Zheng G."/>
            <person name="Singh R."/>
            <person name="Sharma A."/>
            <person name="Min X."/>
            <person name="Zheng Y."/>
            <person name="Lee H."/>
            <person name="Gurtowski J."/>
            <person name="Sedlazeck F.J."/>
            <person name="Harkess A."/>
            <person name="McKain M.R."/>
            <person name="Liao Z."/>
            <person name="Fang J."/>
            <person name="Liu J."/>
            <person name="Zhang X."/>
            <person name="Zhang Q."/>
            <person name="Hu W."/>
            <person name="Qin Y."/>
            <person name="Wang K."/>
            <person name="Chen L.Y."/>
            <person name="Shirley N."/>
            <person name="Lin Y.R."/>
            <person name="Liu L.Y."/>
            <person name="Hernandez A.G."/>
            <person name="Wright C.L."/>
            <person name="Bulone V."/>
            <person name="Tuskan G.A."/>
            <person name="Heath K."/>
            <person name="Zee F."/>
            <person name="Moore P.H."/>
            <person name="Sunkar R."/>
            <person name="Leebens-Mack J.H."/>
            <person name="Mockler T."/>
            <person name="Bennetzen J.L."/>
            <person name="Freeling M."/>
            <person name="Sankoff D."/>
            <person name="Paterson A.H."/>
            <person name="Zhu X."/>
            <person name="Yang X."/>
            <person name="Smith J.A."/>
            <person name="Cushman J.C."/>
            <person name="Paull R.E."/>
            <person name="Yu Q."/>
        </authorList>
    </citation>
    <scope>NUCLEOTIDE SEQUENCE [LARGE SCALE GENOMIC DNA]</scope>
    <source>
        <strain evidence="2">cv. F153</strain>
    </source>
</reference>
<sequence>MTFPANSSFFKLSSKASDCPNKKSLKKKAMQAITWDESSSDESSSSDDDVNATALIAQDSTFMCLASTHSISMSSLHEKFSTESSTDEESEEEDMAVAYHQLVIESKKSGETQQEVETKIKAMQAITWDESSSDESSSSDDDVNATALIAQDSTFMCLASTHSISMSSLHEKFSTESSTDEESEEEDMAVAYHQLVIESKESGETQQEVETKIV</sequence>
<feature type="compositionally biased region" description="Acidic residues" evidence="1">
    <location>
        <begin position="38"/>
        <end position="49"/>
    </location>
</feature>
<dbReference type="RefSeq" id="XP_020094887.1">
    <property type="nucleotide sequence ID" value="XM_020239298.1"/>
</dbReference>
<organism evidence="2 3">
    <name type="scientific">Ananas comosus</name>
    <name type="common">Pineapple</name>
    <name type="synonym">Ananas ananas</name>
    <dbReference type="NCBI Taxonomy" id="4615"/>
    <lineage>
        <taxon>Eukaryota</taxon>
        <taxon>Viridiplantae</taxon>
        <taxon>Streptophyta</taxon>
        <taxon>Embryophyta</taxon>
        <taxon>Tracheophyta</taxon>
        <taxon>Spermatophyta</taxon>
        <taxon>Magnoliopsida</taxon>
        <taxon>Liliopsida</taxon>
        <taxon>Poales</taxon>
        <taxon>Bromeliaceae</taxon>
        <taxon>Bromelioideae</taxon>
        <taxon>Ananas</taxon>
    </lineage>
</organism>
<accession>A0A6P5FH30</accession>
<feature type="region of interest" description="Disordered" evidence="1">
    <location>
        <begin position="168"/>
        <end position="187"/>
    </location>
</feature>
<evidence type="ECO:0000313" key="2">
    <source>
        <dbReference type="Proteomes" id="UP000515123"/>
    </source>
</evidence>
<reference evidence="3" key="2">
    <citation type="submission" date="2025-08" db="UniProtKB">
        <authorList>
            <consortium name="RefSeq"/>
        </authorList>
    </citation>
    <scope>IDENTIFICATION</scope>
    <source>
        <tissue evidence="3">Leaf</tissue>
    </source>
</reference>
<feature type="region of interest" description="Disordered" evidence="1">
    <location>
        <begin position="1"/>
        <end position="24"/>
    </location>
</feature>
<evidence type="ECO:0000256" key="1">
    <source>
        <dbReference type="SAM" id="MobiDB-lite"/>
    </source>
</evidence>
<keyword evidence="2" id="KW-1185">Reference proteome</keyword>
<proteinExistence type="predicted"/>
<evidence type="ECO:0000313" key="3">
    <source>
        <dbReference type="RefSeq" id="XP_020094887.1"/>
    </source>
</evidence>
<name>A0A6P5FH30_ANACO</name>
<dbReference type="Proteomes" id="UP000515123">
    <property type="component" value="Linkage group 8"/>
</dbReference>
<feature type="region of interest" description="Disordered" evidence="1">
    <location>
        <begin position="30"/>
        <end position="49"/>
    </location>
</feature>
<dbReference type="GeneID" id="109714598"/>
<protein>
    <submittedName>
        <fullName evidence="3">Protein gar2-like</fullName>
    </submittedName>
</protein>
<feature type="compositionally biased region" description="Acidic residues" evidence="1">
    <location>
        <begin position="178"/>
        <end position="187"/>
    </location>
</feature>
<dbReference type="AlphaFoldDB" id="A0A6P5FH30"/>